<evidence type="ECO:0000313" key="4">
    <source>
        <dbReference type="Proteomes" id="UP000679629"/>
    </source>
</evidence>
<feature type="domain" description="Glutamine amidotransferase" evidence="1">
    <location>
        <begin position="46"/>
        <end position="183"/>
    </location>
</feature>
<dbReference type="EMBL" id="CP075896">
    <property type="protein sequence ID" value="QWB28053.1"/>
    <property type="molecule type" value="Genomic_DNA"/>
</dbReference>
<dbReference type="Gene3D" id="3.40.50.150">
    <property type="entry name" value="Vaccinia Virus protein VP39"/>
    <property type="match status" value="1"/>
</dbReference>
<sequence>MADVLILEHAPHEGPYAIGTALEAAGLKLRTCRTWAGDPVPGTLDGTAALLVMGGSAAADEDFPSRDAELALLRAALEAEVPVLGVCLGARLLAVAAGGTALRGPGTQVGWAPVRMSPAARKDPLLSGVPERLRVPHCHADTMDLPSGATLLASCDRHPVQAFRVGGSAWGLRFHLEVDNTAVDAFATALPGEADAAPDLVESAPAELAVLAPYRDDVFARFAALAADRAALTATRTFFTPRAATWEERFAADNPVYAAAVTRMGLRPGLRALDVGCGSGRALPALRAEVGEEGVVLGVDLTAAMLTAAGQHRRTDDAHLLLADACRLPLPVGAVDGVFSAGLINHVPDPPAALCEWARVTAPGGVLLLFHPSGRAERAARHGRPLDPDDPLAEENLRPALEAAGWSLDCYEDARHHFLARAVRVIP</sequence>
<dbReference type="GO" id="GO:0008168">
    <property type="term" value="F:methyltransferase activity"/>
    <property type="evidence" value="ECO:0007669"/>
    <property type="project" value="UniProtKB-KW"/>
</dbReference>
<dbReference type="InterPro" id="IPR029063">
    <property type="entry name" value="SAM-dependent_MTases_sf"/>
</dbReference>
<dbReference type="InterPro" id="IPR029062">
    <property type="entry name" value="Class_I_gatase-like"/>
</dbReference>
<evidence type="ECO:0000313" key="3">
    <source>
        <dbReference type="EMBL" id="QWB28053.1"/>
    </source>
</evidence>
<feature type="domain" description="Methyltransferase type 11" evidence="2">
    <location>
        <begin position="273"/>
        <end position="368"/>
    </location>
</feature>
<organism evidence="3 4">
    <name type="scientific">Streptomyces koelreuteriae</name>
    <dbReference type="NCBI Taxonomy" id="2838015"/>
    <lineage>
        <taxon>Bacteria</taxon>
        <taxon>Bacillati</taxon>
        <taxon>Actinomycetota</taxon>
        <taxon>Actinomycetes</taxon>
        <taxon>Kitasatosporales</taxon>
        <taxon>Streptomycetaceae</taxon>
        <taxon>Streptomyces</taxon>
    </lineage>
</organism>
<gene>
    <name evidence="3" type="ORF">KJK29_00410</name>
</gene>
<dbReference type="CDD" id="cd01741">
    <property type="entry name" value="GATase1_1"/>
    <property type="match status" value="1"/>
</dbReference>
<dbReference type="InterPro" id="IPR017926">
    <property type="entry name" value="GATASE"/>
</dbReference>
<protein>
    <submittedName>
        <fullName evidence="3">Methyltransferase domain-containing protein</fullName>
    </submittedName>
</protein>
<dbReference type="PANTHER" id="PTHR42695">
    <property type="entry name" value="GLUTAMINE AMIDOTRANSFERASE YLR126C-RELATED"/>
    <property type="match status" value="1"/>
</dbReference>
<dbReference type="Proteomes" id="UP000679629">
    <property type="component" value="Chromosome"/>
</dbReference>
<dbReference type="Pfam" id="PF08241">
    <property type="entry name" value="Methyltransf_11"/>
    <property type="match status" value="1"/>
</dbReference>
<evidence type="ECO:0000259" key="1">
    <source>
        <dbReference type="Pfam" id="PF00117"/>
    </source>
</evidence>
<accession>A0ABX8G433</accession>
<dbReference type="PANTHER" id="PTHR42695:SF5">
    <property type="entry name" value="GLUTAMINE AMIDOTRANSFERASE YLR126C-RELATED"/>
    <property type="match status" value="1"/>
</dbReference>
<keyword evidence="3" id="KW-0808">Transferase</keyword>
<dbReference type="SUPFAM" id="SSF52317">
    <property type="entry name" value="Class I glutamine amidotransferase-like"/>
    <property type="match status" value="1"/>
</dbReference>
<dbReference type="GO" id="GO:0032259">
    <property type="term" value="P:methylation"/>
    <property type="evidence" value="ECO:0007669"/>
    <property type="project" value="UniProtKB-KW"/>
</dbReference>
<dbReference type="CDD" id="cd02440">
    <property type="entry name" value="AdoMet_MTases"/>
    <property type="match status" value="1"/>
</dbReference>
<dbReference type="Gene3D" id="3.40.50.880">
    <property type="match status" value="1"/>
</dbReference>
<dbReference type="InterPro" id="IPR044992">
    <property type="entry name" value="ChyE-like"/>
</dbReference>
<name>A0ABX8G433_9ACTN</name>
<dbReference type="Pfam" id="PF00117">
    <property type="entry name" value="GATase"/>
    <property type="match status" value="1"/>
</dbReference>
<keyword evidence="4" id="KW-1185">Reference proteome</keyword>
<dbReference type="PROSITE" id="PS51273">
    <property type="entry name" value="GATASE_TYPE_1"/>
    <property type="match status" value="1"/>
</dbReference>
<reference evidence="4" key="1">
    <citation type="submission" date="2021-05" db="EMBL/GenBank/DDBJ databases">
        <title>Direct Submission.</title>
        <authorList>
            <person name="Li K."/>
            <person name="Gao J."/>
        </authorList>
    </citation>
    <scope>NUCLEOTIDE SEQUENCE [LARGE SCALE GENOMIC DNA]</scope>
    <source>
        <strain evidence="4">MG62</strain>
    </source>
</reference>
<keyword evidence="3" id="KW-0489">Methyltransferase</keyword>
<dbReference type="SUPFAM" id="SSF53335">
    <property type="entry name" value="S-adenosyl-L-methionine-dependent methyltransferases"/>
    <property type="match status" value="1"/>
</dbReference>
<dbReference type="InterPro" id="IPR013216">
    <property type="entry name" value="Methyltransf_11"/>
</dbReference>
<proteinExistence type="predicted"/>
<evidence type="ECO:0000259" key="2">
    <source>
        <dbReference type="Pfam" id="PF08241"/>
    </source>
</evidence>